<dbReference type="RefSeq" id="WP_344236047.1">
    <property type="nucleotide sequence ID" value="NZ_BAAAHH010000001.1"/>
</dbReference>
<comment type="caution">
    <text evidence="1">The sequence shown here is derived from an EMBL/GenBank/DDBJ whole genome shotgun (WGS) entry which is preliminary data.</text>
</comment>
<evidence type="ECO:0000313" key="1">
    <source>
        <dbReference type="EMBL" id="GAA0937445.1"/>
    </source>
</evidence>
<sequence length="217" mass="24625">MPLAITRHRARLGPAEFTVIRPARPLTRAVLLDHDRHLDAYLDQDAAQRIGGLWELAASSPRSLIHLPLRTNPPPPHAPSEVGTRRLDLVLLHHSLQFAPARWKEVRSRLGPGRPQAVKLPDEPRPDGAVIPSEARHHRENRDLFHQHLHAETLFMTGSAKVFRETTRHFLDVARHGPGYIPIHPNYPHFCTELHANDGILGAAREIHIEYCDQWPP</sequence>
<protein>
    <submittedName>
        <fullName evidence="1">Uncharacterized protein</fullName>
    </submittedName>
</protein>
<dbReference type="Proteomes" id="UP001500665">
    <property type="component" value="Unassembled WGS sequence"/>
</dbReference>
<dbReference type="EMBL" id="BAAAHH010000001">
    <property type="protein sequence ID" value="GAA0937445.1"/>
    <property type="molecule type" value="Genomic_DNA"/>
</dbReference>
<accession>A0ABN1Q4D5</accession>
<name>A0ABN1Q4D5_9ACTN</name>
<keyword evidence="2" id="KW-1185">Reference proteome</keyword>
<reference evidence="1 2" key="1">
    <citation type="journal article" date="2019" name="Int. J. Syst. Evol. Microbiol.">
        <title>The Global Catalogue of Microorganisms (GCM) 10K type strain sequencing project: providing services to taxonomists for standard genome sequencing and annotation.</title>
        <authorList>
            <consortium name="The Broad Institute Genomics Platform"/>
            <consortium name="The Broad Institute Genome Sequencing Center for Infectious Disease"/>
            <person name="Wu L."/>
            <person name="Ma J."/>
        </authorList>
    </citation>
    <scope>NUCLEOTIDE SEQUENCE [LARGE SCALE GENOMIC DNA]</scope>
    <source>
        <strain evidence="1 2">JCM 10696</strain>
    </source>
</reference>
<organism evidence="1 2">
    <name type="scientific">Actinocorallia libanotica</name>
    <dbReference type="NCBI Taxonomy" id="46162"/>
    <lineage>
        <taxon>Bacteria</taxon>
        <taxon>Bacillati</taxon>
        <taxon>Actinomycetota</taxon>
        <taxon>Actinomycetes</taxon>
        <taxon>Streptosporangiales</taxon>
        <taxon>Thermomonosporaceae</taxon>
        <taxon>Actinocorallia</taxon>
    </lineage>
</organism>
<proteinExistence type="predicted"/>
<evidence type="ECO:0000313" key="2">
    <source>
        <dbReference type="Proteomes" id="UP001500665"/>
    </source>
</evidence>
<gene>
    <name evidence="1" type="ORF">GCM10009550_04220</name>
</gene>